<proteinExistence type="predicted"/>
<dbReference type="PANTHER" id="PTHR11439">
    <property type="entry name" value="GAG-POL-RELATED RETROTRANSPOSON"/>
    <property type="match status" value="1"/>
</dbReference>
<keyword evidence="3" id="KW-1185">Reference proteome</keyword>
<sequence>MGLANKFENVRALILHRHPLPTLKDAMTKMLNEETRLPLCFLVPLDTMLYTPHSTKLKDLSRQTIAVKLFSIKALMKKPRTTVAKATVGGGGGGNLEQVPRVDGDGLQSPAAITEKKTNLRRGRKKKIEYLKVPRLSMSLFSIIKLLESGLMNLFHSSSIVVQDPKTKQNLGVGRKGKTSSFSSYHCYATPLSNHEPTSYKEASSNPDWQKAMQEELQALDKAHTWEFVPLPPSKSRIGSKRVFKIKTKFDGSIDRYKARLVAKDFNKEYGIDYEETFALSGLFTRTTNSGMILLLLDVDDMISTGSDSASITHLKQSLSSCFEIKDLGKLHYFLGLEVLSDTDGTYLCQAKYTSDLTSELFFILRYLKGTMFPGLYFSSTASLTLHGFSDDDWDSDVTDLRSITRYCFFLGDSLISWRSKKQSLTTRSNMGVPQYSPTSLWCDNNTAIQIAHNHVFHERTKHIEIDCHFVRQQVALKTIQLQPISSIEQPTNIFTTANLPGFFCKLVSELNLGGSSSDCV</sequence>
<protein>
    <recommendedName>
        <fullName evidence="1">Reverse transcriptase Ty1/copia-type domain-containing protein</fullName>
    </recommendedName>
</protein>
<dbReference type="AlphaFoldDB" id="A0AA38W6P2"/>
<evidence type="ECO:0000313" key="3">
    <source>
        <dbReference type="Proteomes" id="UP001172457"/>
    </source>
</evidence>
<organism evidence="2 3">
    <name type="scientific">Centaurea solstitialis</name>
    <name type="common">yellow star-thistle</name>
    <dbReference type="NCBI Taxonomy" id="347529"/>
    <lineage>
        <taxon>Eukaryota</taxon>
        <taxon>Viridiplantae</taxon>
        <taxon>Streptophyta</taxon>
        <taxon>Embryophyta</taxon>
        <taxon>Tracheophyta</taxon>
        <taxon>Spermatophyta</taxon>
        <taxon>Magnoliopsida</taxon>
        <taxon>eudicotyledons</taxon>
        <taxon>Gunneridae</taxon>
        <taxon>Pentapetalae</taxon>
        <taxon>asterids</taxon>
        <taxon>campanulids</taxon>
        <taxon>Asterales</taxon>
        <taxon>Asteraceae</taxon>
        <taxon>Carduoideae</taxon>
        <taxon>Cardueae</taxon>
        <taxon>Centaureinae</taxon>
        <taxon>Centaurea</taxon>
    </lineage>
</organism>
<evidence type="ECO:0000259" key="1">
    <source>
        <dbReference type="Pfam" id="PF07727"/>
    </source>
</evidence>
<feature type="domain" description="Reverse transcriptase Ty1/copia-type" evidence="1">
    <location>
        <begin position="280"/>
        <end position="357"/>
    </location>
</feature>
<dbReference type="EMBL" id="JARYMX010000008">
    <property type="protein sequence ID" value="KAJ9539359.1"/>
    <property type="molecule type" value="Genomic_DNA"/>
</dbReference>
<evidence type="ECO:0000313" key="2">
    <source>
        <dbReference type="EMBL" id="KAJ9539359.1"/>
    </source>
</evidence>
<gene>
    <name evidence="2" type="ORF">OSB04_032092</name>
</gene>
<dbReference type="Proteomes" id="UP001172457">
    <property type="component" value="Chromosome 8"/>
</dbReference>
<comment type="caution">
    <text evidence="2">The sequence shown here is derived from an EMBL/GenBank/DDBJ whole genome shotgun (WGS) entry which is preliminary data.</text>
</comment>
<dbReference type="CDD" id="cd09272">
    <property type="entry name" value="RNase_HI_RT_Ty1"/>
    <property type="match status" value="1"/>
</dbReference>
<dbReference type="PANTHER" id="PTHR11439:SF461">
    <property type="entry name" value="OS10G0432200 PROTEIN"/>
    <property type="match status" value="1"/>
</dbReference>
<reference evidence="2" key="1">
    <citation type="submission" date="2023-03" db="EMBL/GenBank/DDBJ databases">
        <title>Chromosome-scale reference genome and RAD-based genetic map of yellow starthistle (Centaurea solstitialis) reveal putative structural variation and QTLs associated with invader traits.</title>
        <authorList>
            <person name="Reatini B."/>
            <person name="Cang F.A."/>
            <person name="Jiang Q."/>
            <person name="Mckibben M.T.W."/>
            <person name="Barker M.S."/>
            <person name="Rieseberg L.H."/>
            <person name="Dlugosch K.M."/>
        </authorList>
    </citation>
    <scope>NUCLEOTIDE SEQUENCE</scope>
    <source>
        <strain evidence="2">CAN-66</strain>
        <tissue evidence="2">Leaf</tissue>
    </source>
</reference>
<dbReference type="InterPro" id="IPR013103">
    <property type="entry name" value="RVT_2"/>
</dbReference>
<dbReference type="Pfam" id="PF07727">
    <property type="entry name" value="RVT_2"/>
    <property type="match status" value="1"/>
</dbReference>
<accession>A0AA38W6P2</accession>
<name>A0AA38W6P2_9ASTR</name>